<proteinExistence type="predicted"/>
<organism evidence="3 4">
    <name type="scientific">Streptosporangium album</name>
    <dbReference type="NCBI Taxonomy" id="47479"/>
    <lineage>
        <taxon>Bacteria</taxon>
        <taxon>Bacillati</taxon>
        <taxon>Actinomycetota</taxon>
        <taxon>Actinomycetes</taxon>
        <taxon>Streptosporangiales</taxon>
        <taxon>Streptosporangiaceae</taxon>
        <taxon>Streptosporangium</taxon>
    </lineage>
</organism>
<sequence length="264" mass="30417">MTDAEWQAIEPVMPRPAWLHGNGGRPEKYCRRLIVDAIRYVVDNGCKWRNLPADFPPWRTVHAIFTRWWQDGDLYVLHNDPREHVRLAEGRQTEPSAGIIDSQSLRAAETVATDSRGYDAAKKVQGRKRHVIVDTLGLLLVVIVTAAGVQDRDGAKPALERLRDWYERISPIWAGSAYAGKLVTWAKKHVRRTLEIVKRSDDVSGFVVLPRRWVVERTLSWICQRRRCVRDYERLSEHHEAMVLWAMIILMGRRLARSASPESP</sequence>
<comment type="caution">
    <text evidence="3">The sequence shown here is derived from an EMBL/GenBank/DDBJ whole genome shotgun (WGS) entry which is preliminary data.</text>
</comment>
<evidence type="ECO:0000313" key="3">
    <source>
        <dbReference type="EMBL" id="MBB4943937.1"/>
    </source>
</evidence>
<dbReference type="GO" id="GO:0004803">
    <property type="term" value="F:transposase activity"/>
    <property type="evidence" value="ECO:0007669"/>
    <property type="project" value="InterPro"/>
</dbReference>
<dbReference type="Pfam" id="PF13340">
    <property type="entry name" value="DUF4096"/>
    <property type="match status" value="1"/>
</dbReference>
<reference evidence="3 4" key="1">
    <citation type="submission" date="2020-08" db="EMBL/GenBank/DDBJ databases">
        <title>Sequencing the genomes of 1000 actinobacteria strains.</title>
        <authorList>
            <person name="Klenk H.-P."/>
        </authorList>
    </citation>
    <scope>NUCLEOTIDE SEQUENCE [LARGE SCALE GENOMIC DNA]</scope>
    <source>
        <strain evidence="3 4">DSM 43023</strain>
    </source>
</reference>
<dbReference type="PANTHER" id="PTHR30007">
    <property type="entry name" value="PHP DOMAIN PROTEIN"/>
    <property type="match status" value="1"/>
</dbReference>
<dbReference type="PANTHER" id="PTHR30007:SF0">
    <property type="entry name" value="TRANSPOSASE"/>
    <property type="match status" value="1"/>
</dbReference>
<evidence type="ECO:0000259" key="2">
    <source>
        <dbReference type="Pfam" id="PF13340"/>
    </source>
</evidence>
<name>A0A7W7S575_9ACTN</name>
<evidence type="ECO:0000259" key="1">
    <source>
        <dbReference type="Pfam" id="PF01609"/>
    </source>
</evidence>
<dbReference type="InterPro" id="IPR002559">
    <property type="entry name" value="Transposase_11"/>
</dbReference>
<keyword evidence="4" id="KW-1185">Reference proteome</keyword>
<dbReference type="InterPro" id="IPR025161">
    <property type="entry name" value="IS402-like_dom"/>
</dbReference>
<dbReference type="AlphaFoldDB" id="A0A7W7S575"/>
<dbReference type="NCBIfam" id="NF033580">
    <property type="entry name" value="transpos_IS5_3"/>
    <property type="match status" value="1"/>
</dbReference>
<protein>
    <submittedName>
        <fullName evidence="3">Transposase</fullName>
    </submittedName>
</protein>
<dbReference type="EMBL" id="JACHJU010000006">
    <property type="protein sequence ID" value="MBB4943937.1"/>
    <property type="molecule type" value="Genomic_DNA"/>
</dbReference>
<feature type="domain" description="Insertion element IS402-like" evidence="2">
    <location>
        <begin position="1"/>
        <end position="72"/>
    </location>
</feature>
<dbReference type="Pfam" id="PF01609">
    <property type="entry name" value="DDE_Tnp_1"/>
    <property type="match status" value="1"/>
</dbReference>
<accession>A0A7W7S575</accession>
<dbReference type="Proteomes" id="UP000534286">
    <property type="component" value="Unassembled WGS sequence"/>
</dbReference>
<evidence type="ECO:0000313" key="4">
    <source>
        <dbReference type="Proteomes" id="UP000534286"/>
    </source>
</evidence>
<dbReference type="GO" id="GO:0003677">
    <property type="term" value="F:DNA binding"/>
    <property type="evidence" value="ECO:0007669"/>
    <property type="project" value="InterPro"/>
</dbReference>
<feature type="domain" description="Transposase IS4-like" evidence="1">
    <location>
        <begin position="94"/>
        <end position="250"/>
    </location>
</feature>
<gene>
    <name evidence="3" type="ORF">FHR32_008338</name>
</gene>
<dbReference type="GO" id="GO:0006313">
    <property type="term" value="P:DNA transposition"/>
    <property type="evidence" value="ECO:0007669"/>
    <property type="project" value="InterPro"/>
</dbReference>
<dbReference type="RefSeq" id="WP_184759822.1">
    <property type="nucleotide sequence ID" value="NZ_JACHJU010000006.1"/>
</dbReference>